<feature type="domain" description="Major facilitator superfamily (MFS) profile" evidence="9">
    <location>
        <begin position="23"/>
        <end position="526"/>
    </location>
</feature>
<feature type="transmembrane region" description="Helical" evidence="8">
    <location>
        <begin position="504"/>
        <end position="521"/>
    </location>
</feature>
<dbReference type="PROSITE" id="PS50850">
    <property type="entry name" value="MFS"/>
    <property type="match status" value="1"/>
</dbReference>
<dbReference type="AlphaFoldDB" id="T1CP63"/>
<reference evidence="10" key="2">
    <citation type="journal article" date="2014" name="ISME J.">
        <title>Microbial stratification in low pH oxic and suboxic macroscopic growths along an acid mine drainage.</title>
        <authorList>
            <person name="Mendez-Garcia C."/>
            <person name="Mesa V."/>
            <person name="Sprenger R.R."/>
            <person name="Richter M."/>
            <person name="Diez M.S."/>
            <person name="Solano J."/>
            <person name="Bargiela R."/>
            <person name="Golyshina O.V."/>
            <person name="Manteca A."/>
            <person name="Ramos J.L."/>
            <person name="Gallego J.R."/>
            <person name="Llorente I."/>
            <person name="Martins Dos Santos V.A."/>
            <person name="Jensen O.N."/>
            <person name="Pelaez A.I."/>
            <person name="Sanchez J."/>
            <person name="Ferrer M."/>
        </authorList>
    </citation>
    <scope>NUCLEOTIDE SEQUENCE</scope>
</reference>
<dbReference type="PANTHER" id="PTHR42718">
    <property type="entry name" value="MAJOR FACILITATOR SUPERFAMILY MULTIDRUG TRANSPORTER MFSC"/>
    <property type="match status" value="1"/>
</dbReference>
<feature type="transmembrane region" description="Helical" evidence="8">
    <location>
        <begin position="420"/>
        <end position="437"/>
    </location>
</feature>
<dbReference type="Pfam" id="PF07690">
    <property type="entry name" value="MFS_1"/>
    <property type="match status" value="1"/>
</dbReference>
<dbReference type="InterPro" id="IPR020846">
    <property type="entry name" value="MFS_dom"/>
</dbReference>
<evidence type="ECO:0000259" key="9">
    <source>
        <dbReference type="PROSITE" id="PS50850"/>
    </source>
</evidence>
<evidence type="ECO:0000256" key="4">
    <source>
        <dbReference type="ARBA" id="ARBA00022475"/>
    </source>
</evidence>
<feature type="transmembrane region" description="Helical" evidence="8">
    <location>
        <begin position="148"/>
        <end position="171"/>
    </location>
</feature>
<dbReference type="InterPro" id="IPR004638">
    <property type="entry name" value="EmrB-like"/>
</dbReference>
<feature type="transmembrane region" description="Helical" evidence="8">
    <location>
        <begin position="351"/>
        <end position="370"/>
    </location>
</feature>
<feature type="transmembrane region" description="Helical" evidence="8">
    <location>
        <begin position="94"/>
        <end position="116"/>
    </location>
</feature>
<protein>
    <submittedName>
        <fullName evidence="10">EmrB/QacA family drug resistance transporter</fullName>
    </submittedName>
</protein>
<dbReference type="PRINTS" id="PR01036">
    <property type="entry name" value="TCRTETB"/>
</dbReference>
<organism evidence="10">
    <name type="scientific">mine drainage metagenome</name>
    <dbReference type="NCBI Taxonomy" id="410659"/>
    <lineage>
        <taxon>unclassified sequences</taxon>
        <taxon>metagenomes</taxon>
        <taxon>ecological metagenomes</taxon>
    </lineage>
</organism>
<feature type="transmembrane region" description="Helical" evidence="8">
    <location>
        <begin position="390"/>
        <end position="408"/>
    </location>
</feature>
<reference evidence="10" key="1">
    <citation type="submission" date="2013-08" db="EMBL/GenBank/DDBJ databases">
        <authorList>
            <person name="Mendez C."/>
            <person name="Richter M."/>
            <person name="Ferrer M."/>
            <person name="Sanchez J."/>
        </authorList>
    </citation>
    <scope>NUCLEOTIDE SEQUENCE</scope>
</reference>
<accession>T1CP63</accession>
<keyword evidence="7 8" id="KW-0472">Membrane</keyword>
<dbReference type="SUPFAM" id="SSF103473">
    <property type="entry name" value="MFS general substrate transporter"/>
    <property type="match status" value="1"/>
</dbReference>
<keyword evidence="6 8" id="KW-1133">Transmembrane helix</keyword>
<feature type="transmembrane region" description="Helical" evidence="8">
    <location>
        <begin position="217"/>
        <end position="236"/>
    </location>
</feature>
<evidence type="ECO:0000256" key="6">
    <source>
        <dbReference type="ARBA" id="ARBA00022989"/>
    </source>
</evidence>
<dbReference type="NCBIfam" id="TIGR00711">
    <property type="entry name" value="efflux_EmrB"/>
    <property type="match status" value="1"/>
</dbReference>
<feature type="transmembrane region" description="Helical" evidence="8">
    <location>
        <begin position="248"/>
        <end position="267"/>
    </location>
</feature>
<evidence type="ECO:0000256" key="5">
    <source>
        <dbReference type="ARBA" id="ARBA00022692"/>
    </source>
</evidence>
<comment type="caution">
    <text evidence="10">The sequence shown here is derived from an EMBL/GenBank/DDBJ whole genome shotgun (WGS) entry which is preliminary data.</text>
</comment>
<feature type="transmembrane region" description="Helical" evidence="8">
    <location>
        <begin position="323"/>
        <end position="344"/>
    </location>
</feature>
<keyword evidence="4" id="KW-1003">Cell membrane</keyword>
<dbReference type="EMBL" id="AUZY01003003">
    <property type="protein sequence ID" value="EQD70830.1"/>
    <property type="molecule type" value="Genomic_DNA"/>
</dbReference>
<keyword evidence="5 8" id="KW-0812">Transmembrane</keyword>
<evidence type="ECO:0000256" key="3">
    <source>
        <dbReference type="ARBA" id="ARBA00022448"/>
    </source>
</evidence>
<feature type="transmembrane region" description="Helical" evidence="8">
    <location>
        <begin position="61"/>
        <end position="82"/>
    </location>
</feature>
<evidence type="ECO:0000256" key="7">
    <source>
        <dbReference type="ARBA" id="ARBA00023136"/>
    </source>
</evidence>
<name>T1CP63_9ZZZZ</name>
<dbReference type="InterPro" id="IPR036259">
    <property type="entry name" value="MFS_trans_sf"/>
</dbReference>
<gene>
    <name evidence="10" type="ORF">B1B_04789</name>
</gene>
<keyword evidence="3" id="KW-0813">Transport</keyword>
<dbReference type="PANTHER" id="PTHR42718:SF9">
    <property type="entry name" value="MAJOR FACILITATOR SUPERFAMILY MULTIDRUG TRANSPORTER MFSC"/>
    <property type="match status" value="1"/>
</dbReference>
<evidence type="ECO:0000256" key="2">
    <source>
        <dbReference type="ARBA" id="ARBA00008537"/>
    </source>
</evidence>
<evidence type="ECO:0000256" key="1">
    <source>
        <dbReference type="ARBA" id="ARBA00004651"/>
    </source>
</evidence>
<comment type="similarity">
    <text evidence="2">Belongs to the major facilitator superfamily. EmrB family.</text>
</comment>
<dbReference type="GO" id="GO:0005886">
    <property type="term" value="C:plasma membrane"/>
    <property type="evidence" value="ECO:0007669"/>
    <property type="project" value="UniProtKB-SubCell"/>
</dbReference>
<dbReference type="InterPro" id="IPR011701">
    <property type="entry name" value="MFS"/>
</dbReference>
<proteinExistence type="inferred from homology"/>
<feature type="transmembrane region" description="Helical" evidence="8">
    <location>
        <begin position="177"/>
        <end position="197"/>
    </location>
</feature>
<dbReference type="GO" id="GO:0022857">
    <property type="term" value="F:transmembrane transporter activity"/>
    <property type="evidence" value="ECO:0007669"/>
    <property type="project" value="InterPro"/>
</dbReference>
<evidence type="ECO:0000256" key="8">
    <source>
        <dbReference type="SAM" id="Phobius"/>
    </source>
</evidence>
<dbReference type="Gene3D" id="1.20.1720.10">
    <property type="entry name" value="Multidrug resistance protein D"/>
    <property type="match status" value="1"/>
</dbReference>
<dbReference type="CDD" id="cd17503">
    <property type="entry name" value="MFS_LmrB_MDR_like"/>
    <property type="match status" value="1"/>
</dbReference>
<sequence length="529" mass="57329">MSSVLTPSSEGSIDQTHASFWAIAPVVAVAAFMEVLDLSIANVALLHIAGSLSASQDQATWVLTAYTVTNAIILPLSGWLATTLGRKRYFMGSIGLFSLASLLCGFATSLGALVLFRALQGLVGGGLQPNAQAILSDAAPPEKRGMAFALYGMAVVLAPAIGPTLGGWITYHMSWRWVFLINVPVGMLLLPFIQSLVRDPPHLVEMSRIRKSRAFRLDYIGFSLIALGLGCLQIVLDRGQQNDWFASTRIVAMTAISIMTLAGFVIWEWTRSDPIVDLHLLKDPTFAVANLLMFMLGFVLLGTTVLLPLYVQSLMGYTPVQAGLMLSPGGIAILFLMPVVGQLVSRLDARWLISAGFLIIGVAMLLMTRFDTETGFQTIMWTRVFQASGMAFLFIPINTVAFSAIDTAKSSNASAIINMSRNVGGSFGISIAVTVLAREAQIHQDRLIGRVTSVSPALRAYVSMVHNHLVEHGHGGLASTHEAMGLLYQTVIKQSTMLAYIDDFRFLGVVSILLIPTVFFLRHQKTRLP</sequence>
<feature type="transmembrane region" description="Helical" evidence="8">
    <location>
        <begin position="20"/>
        <end position="49"/>
    </location>
</feature>
<dbReference type="Gene3D" id="1.20.1250.20">
    <property type="entry name" value="MFS general substrate transporter like domains"/>
    <property type="match status" value="1"/>
</dbReference>
<evidence type="ECO:0000313" key="10">
    <source>
        <dbReference type="EMBL" id="EQD70830.1"/>
    </source>
</evidence>
<comment type="subcellular location">
    <subcellularLocation>
        <location evidence="1">Cell membrane</location>
        <topology evidence="1">Multi-pass membrane protein</topology>
    </subcellularLocation>
</comment>
<feature type="transmembrane region" description="Helical" evidence="8">
    <location>
        <begin position="288"/>
        <end position="311"/>
    </location>
</feature>